<dbReference type="Gene3D" id="3.90.1280.20">
    <property type="match status" value="1"/>
</dbReference>
<comment type="caution">
    <text evidence="3">The sequence shown here is derived from an EMBL/GenBank/DDBJ whole genome shotgun (WGS) entry which is preliminary data.</text>
</comment>
<evidence type="ECO:0000259" key="2">
    <source>
        <dbReference type="PROSITE" id="PS51371"/>
    </source>
</evidence>
<dbReference type="Proteomes" id="UP000680348">
    <property type="component" value="Unassembled WGS sequence"/>
</dbReference>
<accession>A0A942ICA8</accession>
<organism evidence="3 4">
    <name type="scientific">Pseudaminobacter soli</name>
    <name type="common">ex Zhang et al. 2022</name>
    <dbReference type="NCBI Taxonomy" id="2831468"/>
    <lineage>
        <taxon>Bacteria</taxon>
        <taxon>Pseudomonadati</taxon>
        <taxon>Pseudomonadota</taxon>
        <taxon>Alphaproteobacteria</taxon>
        <taxon>Hyphomicrobiales</taxon>
        <taxon>Phyllobacteriaceae</taxon>
        <taxon>Pseudaminobacter</taxon>
    </lineage>
</organism>
<dbReference type="AlphaFoldDB" id="A0A942ICA8"/>
<keyword evidence="1" id="KW-0129">CBS domain</keyword>
<dbReference type="EMBL" id="JAGWCR010000028">
    <property type="protein sequence ID" value="MBS3652506.1"/>
    <property type="molecule type" value="Genomic_DNA"/>
</dbReference>
<keyword evidence="4" id="KW-1185">Reference proteome</keyword>
<dbReference type="PROSITE" id="PS51371">
    <property type="entry name" value="CBS"/>
    <property type="match status" value="1"/>
</dbReference>
<dbReference type="InterPro" id="IPR000644">
    <property type="entry name" value="CBS_dom"/>
</dbReference>
<proteinExistence type="predicted"/>
<dbReference type="Pfam" id="PF00571">
    <property type="entry name" value="CBS"/>
    <property type="match status" value="1"/>
</dbReference>
<reference evidence="3" key="1">
    <citation type="submission" date="2021-04" db="EMBL/GenBank/DDBJ databases">
        <title>Pseudaminobacter soli sp. nov., isolated from paddy soil contaminated by heavy metals.</title>
        <authorList>
            <person name="Zhang K."/>
        </authorList>
    </citation>
    <scope>NUCLEOTIDE SEQUENCE</scope>
    <source>
        <strain evidence="3">19-2017</strain>
    </source>
</reference>
<evidence type="ECO:0000313" key="3">
    <source>
        <dbReference type="EMBL" id="MBS3652506.1"/>
    </source>
</evidence>
<evidence type="ECO:0000256" key="1">
    <source>
        <dbReference type="PROSITE-ProRule" id="PRU00703"/>
    </source>
</evidence>
<dbReference type="InterPro" id="IPR046342">
    <property type="entry name" value="CBS_dom_sf"/>
</dbReference>
<dbReference type="RefSeq" id="WP_210320363.1">
    <property type="nucleotide sequence ID" value="NZ_JABVCF010000028.1"/>
</dbReference>
<protein>
    <submittedName>
        <fullName evidence="3">CBS domain-containing protein</fullName>
    </submittedName>
</protein>
<evidence type="ECO:0000313" key="4">
    <source>
        <dbReference type="Proteomes" id="UP000680348"/>
    </source>
</evidence>
<sequence>MSVERFRRTRMVVLNPMSTAYQAARAMADNHIGAVLVSGPGGVAGIVTDRDLALAVLGGGLDPKTTPLVESCPRRWSPVRSARISIRSWASCSNTAFGAFP</sequence>
<name>A0A942ICA8_9HYPH</name>
<dbReference type="SMART" id="SM00116">
    <property type="entry name" value="CBS"/>
    <property type="match status" value="1"/>
</dbReference>
<dbReference type="SUPFAM" id="SSF54631">
    <property type="entry name" value="CBS-domain pair"/>
    <property type="match status" value="1"/>
</dbReference>
<gene>
    <name evidence="3" type="ORF">KEU06_28390</name>
</gene>
<feature type="domain" description="CBS" evidence="2">
    <location>
        <begin position="6"/>
        <end position="63"/>
    </location>
</feature>